<dbReference type="Pfam" id="PF00069">
    <property type="entry name" value="Pkinase"/>
    <property type="match status" value="1"/>
</dbReference>
<protein>
    <recommendedName>
        <fullName evidence="1">non-specific serine/threonine protein kinase</fullName>
        <ecNumber evidence="1">2.7.11.1</ecNumber>
    </recommendedName>
</protein>
<dbReference type="EMBL" id="MLFT02000592">
    <property type="protein sequence ID" value="PHT26908.1"/>
    <property type="molecule type" value="Genomic_DNA"/>
</dbReference>
<organism evidence="11 12">
    <name type="scientific">Capsicum baccatum</name>
    <name type="common">Peruvian pepper</name>
    <dbReference type="NCBI Taxonomy" id="33114"/>
    <lineage>
        <taxon>Eukaryota</taxon>
        <taxon>Viridiplantae</taxon>
        <taxon>Streptophyta</taxon>
        <taxon>Embryophyta</taxon>
        <taxon>Tracheophyta</taxon>
        <taxon>Spermatophyta</taxon>
        <taxon>Magnoliopsida</taxon>
        <taxon>eudicotyledons</taxon>
        <taxon>Gunneridae</taxon>
        <taxon>Pentapetalae</taxon>
        <taxon>asterids</taxon>
        <taxon>lamiids</taxon>
        <taxon>Solanales</taxon>
        <taxon>Solanaceae</taxon>
        <taxon>Solanoideae</taxon>
        <taxon>Capsiceae</taxon>
        <taxon>Capsicum</taxon>
    </lineage>
</organism>
<evidence type="ECO:0000256" key="8">
    <source>
        <dbReference type="ARBA" id="ARBA00048679"/>
    </source>
</evidence>
<keyword evidence="6" id="KW-0067">ATP-binding</keyword>
<evidence type="ECO:0000256" key="9">
    <source>
        <dbReference type="SAM" id="MobiDB-lite"/>
    </source>
</evidence>
<keyword evidence="2" id="KW-0723">Serine/threonine-protein kinase</keyword>
<proteinExistence type="predicted"/>
<accession>A0A2G2V1W9</accession>
<comment type="caution">
    <text evidence="11">The sequence shown here is derived from an EMBL/GenBank/DDBJ whole genome shotgun (WGS) entry which is preliminary data.</text>
</comment>
<keyword evidence="3" id="KW-0808">Transferase</keyword>
<evidence type="ECO:0000256" key="7">
    <source>
        <dbReference type="ARBA" id="ARBA00047899"/>
    </source>
</evidence>
<dbReference type="PROSITE" id="PS50011">
    <property type="entry name" value="PROTEIN_KINASE_DOM"/>
    <property type="match status" value="1"/>
</dbReference>
<dbReference type="InterPro" id="IPR000719">
    <property type="entry name" value="Prot_kinase_dom"/>
</dbReference>
<dbReference type="EC" id="2.7.11.1" evidence="1"/>
<keyword evidence="4" id="KW-0547">Nucleotide-binding</keyword>
<dbReference type="Gene3D" id="1.10.510.10">
    <property type="entry name" value="Transferase(Phosphotransferase) domain 1"/>
    <property type="match status" value="1"/>
</dbReference>
<dbReference type="PANTHER" id="PTHR48005">
    <property type="entry name" value="LEUCINE RICH REPEAT KINASE 2"/>
    <property type="match status" value="1"/>
</dbReference>
<evidence type="ECO:0000256" key="5">
    <source>
        <dbReference type="ARBA" id="ARBA00022777"/>
    </source>
</evidence>
<evidence type="ECO:0000259" key="10">
    <source>
        <dbReference type="PROSITE" id="PS50011"/>
    </source>
</evidence>
<evidence type="ECO:0000256" key="3">
    <source>
        <dbReference type="ARBA" id="ARBA00022679"/>
    </source>
</evidence>
<evidence type="ECO:0000256" key="1">
    <source>
        <dbReference type="ARBA" id="ARBA00012513"/>
    </source>
</evidence>
<feature type="domain" description="Protein kinase" evidence="10">
    <location>
        <begin position="1"/>
        <end position="270"/>
    </location>
</feature>
<dbReference type="STRING" id="33114.A0A2G2V1W9"/>
<feature type="compositionally biased region" description="Polar residues" evidence="9">
    <location>
        <begin position="61"/>
        <end position="70"/>
    </location>
</feature>
<evidence type="ECO:0000313" key="11">
    <source>
        <dbReference type="EMBL" id="PHT26908.1"/>
    </source>
</evidence>
<dbReference type="GO" id="GO:0004674">
    <property type="term" value="F:protein serine/threonine kinase activity"/>
    <property type="evidence" value="ECO:0007669"/>
    <property type="project" value="UniProtKB-KW"/>
</dbReference>
<keyword evidence="5" id="KW-0418">Kinase</keyword>
<keyword evidence="12" id="KW-1185">Reference proteome</keyword>
<dbReference type="InterPro" id="IPR011009">
    <property type="entry name" value="Kinase-like_dom_sf"/>
</dbReference>
<dbReference type="OrthoDB" id="676979at2759"/>
<dbReference type="GO" id="GO:0005524">
    <property type="term" value="F:ATP binding"/>
    <property type="evidence" value="ECO:0007669"/>
    <property type="project" value="UniProtKB-KW"/>
</dbReference>
<comment type="catalytic activity">
    <reaction evidence="8">
        <text>L-seryl-[protein] + ATP = O-phospho-L-seryl-[protein] + ADP + H(+)</text>
        <dbReference type="Rhea" id="RHEA:17989"/>
        <dbReference type="Rhea" id="RHEA-COMP:9863"/>
        <dbReference type="Rhea" id="RHEA-COMP:11604"/>
        <dbReference type="ChEBI" id="CHEBI:15378"/>
        <dbReference type="ChEBI" id="CHEBI:29999"/>
        <dbReference type="ChEBI" id="CHEBI:30616"/>
        <dbReference type="ChEBI" id="CHEBI:83421"/>
        <dbReference type="ChEBI" id="CHEBI:456216"/>
        <dbReference type="EC" id="2.7.11.1"/>
    </reaction>
</comment>
<evidence type="ECO:0000256" key="6">
    <source>
        <dbReference type="ARBA" id="ARBA00022840"/>
    </source>
</evidence>
<dbReference type="Proteomes" id="UP000224567">
    <property type="component" value="Unassembled WGS sequence"/>
</dbReference>
<dbReference type="PANTHER" id="PTHR48005:SF76">
    <property type="entry name" value="LRR RECEPTOR-LIKE SERINE_THREONINE-PROTEIN KINASE"/>
    <property type="match status" value="1"/>
</dbReference>
<dbReference type="SUPFAM" id="SSF56112">
    <property type="entry name" value="Protein kinase-like (PK-like)"/>
    <property type="match status" value="1"/>
</dbReference>
<dbReference type="InterPro" id="IPR051420">
    <property type="entry name" value="Ser_Thr_Kinases_DiverseReg"/>
</dbReference>
<evidence type="ECO:0000313" key="12">
    <source>
        <dbReference type="Proteomes" id="UP000224567"/>
    </source>
</evidence>
<gene>
    <name evidence="11" type="ORF">CQW23_33483</name>
</gene>
<comment type="catalytic activity">
    <reaction evidence="7">
        <text>L-threonyl-[protein] + ATP = O-phospho-L-threonyl-[protein] + ADP + H(+)</text>
        <dbReference type="Rhea" id="RHEA:46608"/>
        <dbReference type="Rhea" id="RHEA-COMP:11060"/>
        <dbReference type="Rhea" id="RHEA-COMP:11605"/>
        <dbReference type="ChEBI" id="CHEBI:15378"/>
        <dbReference type="ChEBI" id="CHEBI:30013"/>
        <dbReference type="ChEBI" id="CHEBI:30616"/>
        <dbReference type="ChEBI" id="CHEBI:61977"/>
        <dbReference type="ChEBI" id="CHEBI:456216"/>
        <dbReference type="EC" id="2.7.11.1"/>
    </reaction>
</comment>
<evidence type="ECO:0000256" key="4">
    <source>
        <dbReference type="ARBA" id="ARBA00022741"/>
    </source>
</evidence>
<reference evidence="11 12" key="1">
    <citation type="journal article" date="2017" name="Genome Biol.">
        <title>New reference genome sequences of hot pepper reveal the massive evolution of plant disease-resistance genes by retroduplication.</title>
        <authorList>
            <person name="Kim S."/>
            <person name="Park J."/>
            <person name="Yeom S.I."/>
            <person name="Kim Y.M."/>
            <person name="Seo E."/>
            <person name="Kim K.T."/>
            <person name="Kim M.S."/>
            <person name="Lee J.M."/>
            <person name="Cheong K."/>
            <person name="Shin H.S."/>
            <person name="Kim S.B."/>
            <person name="Han K."/>
            <person name="Lee J."/>
            <person name="Park M."/>
            <person name="Lee H.A."/>
            <person name="Lee H.Y."/>
            <person name="Lee Y."/>
            <person name="Oh S."/>
            <person name="Lee J.H."/>
            <person name="Choi E."/>
            <person name="Choi E."/>
            <person name="Lee S.E."/>
            <person name="Jeon J."/>
            <person name="Kim H."/>
            <person name="Choi G."/>
            <person name="Song H."/>
            <person name="Lee J."/>
            <person name="Lee S.C."/>
            <person name="Kwon J.K."/>
            <person name="Lee H.Y."/>
            <person name="Koo N."/>
            <person name="Hong Y."/>
            <person name="Kim R.W."/>
            <person name="Kang W.H."/>
            <person name="Huh J.H."/>
            <person name="Kang B.C."/>
            <person name="Yang T.J."/>
            <person name="Lee Y.H."/>
            <person name="Bennetzen J.L."/>
            <person name="Choi D."/>
        </authorList>
    </citation>
    <scope>NUCLEOTIDE SEQUENCE [LARGE SCALE GENOMIC DNA]</scope>
    <source>
        <strain evidence="12">cv. PBC81</strain>
    </source>
</reference>
<feature type="region of interest" description="Disordered" evidence="9">
    <location>
        <begin position="50"/>
        <end position="71"/>
    </location>
</feature>
<evidence type="ECO:0000256" key="2">
    <source>
        <dbReference type="ARBA" id="ARBA00022527"/>
    </source>
</evidence>
<reference evidence="12" key="2">
    <citation type="journal article" date="2017" name="J. Anim. Genet.">
        <title>Multiple reference genome sequences of hot pepper reveal the massive evolution of plant disease resistance genes by retroduplication.</title>
        <authorList>
            <person name="Kim S."/>
            <person name="Park J."/>
            <person name="Yeom S.-I."/>
            <person name="Kim Y.-M."/>
            <person name="Seo E."/>
            <person name="Kim K.-T."/>
            <person name="Kim M.-S."/>
            <person name="Lee J.M."/>
            <person name="Cheong K."/>
            <person name="Shin H.-S."/>
            <person name="Kim S.-B."/>
            <person name="Han K."/>
            <person name="Lee J."/>
            <person name="Park M."/>
            <person name="Lee H.-A."/>
            <person name="Lee H.-Y."/>
            <person name="Lee Y."/>
            <person name="Oh S."/>
            <person name="Lee J.H."/>
            <person name="Choi E."/>
            <person name="Choi E."/>
            <person name="Lee S.E."/>
            <person name="Jeon J."/>
            <person name="Kim H."/>
            <person name="Choi G."/>
            <person name="Song H."/>
            <person name="Lee J."/>
            <person name="Lee S.-C."/>
            <person name="Kwon J.-K."/>
            <person name="Lee H.-Y."/>
            <person name="Koo N."/>
            <person name="Hong Y."/>
            <person name="Kim R.W."/>
            <person name="Kang W.-H."/>
            <person name="Huh J.H."/>
            <person name="Kang B.-C."/>
            <person name="Yang T.-J."/>
            <person name="Lee Y.-H."/>
            <person name="Bennetzen J.L."/>
            <person name="Choi D."/>
        </authorList>
    </citation>
    <scope>NUCLEOTIDE SEQUENCE [LARGE SCALE GENOMIC DNA]</scope>
    <source>
        <strain evidence="12">cv. PBC81</strain>
    </source>
</reference>
<name>A0A2G2V1W9_CAPBA</name>
<sequence>MVEAGINATLLEMISFKNEKGKLIDKKVIYEWRPTLCTYRKKYGHSKDVCRKKEKTKDKSSTNGVTNTGKPEQIAAKRVQQRRTILLSAYSEPQDSSEAPCKLGYHIIIVIFFKSHYQFITKFFLPHHPTGKDISSSNVLLDSEFEAHVSDFGIAKILKPDSSNCTALAGTYGYVAPELAYTTKVTEMCDVYSFGVLALEIIKGKHLGEQLTLLANSSTRDVQLSDLLDERLPYPEDEVKEILSFIIKLASSCLHENPKARPTMDFICRM</sequence>
<feature type="compositionally biased region" description="Basic and acidic residues" evidence="9">
    <location>
        <begin position="50"/>
        <end position="60"/>
    </location>
</feature>
<dbReference type="AlphaFoldDB" id="A0A2G2V1W9"/>